<keyword evidence="2" id="KW-1185">Reference proteome</keyword>
<accession>A0A7X8XYW2</accession>
<dbReference type="Proteomes" id="UP000585050">
    <property type="component" value="Unassembled WGS sequence"/>
</dbReference>
<proteinExistence type="predicted"/>
<sequence length="169" mass="19132">MKNNLFYIILLPFIMLFSCNNDEDISPKPQISNFSVSDGHHHHGAHEGTIIIAGEEAIIDADLEGNKLSTVKLDIHWGEGHEHSITHDEDSIPWATNIIWQFGVNDGLTPEGVYPNNHQLHEHIDIPSMVEGLPIKEGNYHFLLHLWDQDGNETQSVLNVEIISNHEHE</sequence>
<comment type="caution">
    <text evidence="1">The sequence shown here is derived from an EMBL/GenBank/DDBJ whole genome shotgun (WGS) entry which is preliminary data.</text>
</comment>
<dbReference type="EMBL" id="JABAIL010000013">
    <property type="protein sequence ID" value="NLR94609.1"/>
    <property type="molecule type" value="Genomic_DNA"/>
</dbReference>
<gene>
    <name evidence="1" type="ORF">HGP29_25620</name>
</gene>
<protein>
    <submittedName>
        <fullName evidence="1">DUF4625 domain-containing protein</fullName>
    </submittedName>
</protein>
<organism evidence="1 2">
    <name type="scientific">Flammeovirga agarivorans</name>
    <dbReference type="NCBI Taxonomy" id="2726742"/>
    <lineage>
        <taxon>Bacteria</taxon>
        <taxon>Pseudomonadati</taxon>
        <taxon>Bacteroidota</taxon>
        <taxon>Cytophagia</taxon>
        <taxon>Cytophagales</taxon>
        <taxon>Flammeovirgaceae</taxon>
        <taxon>Flammeovirga</taxon>
    </lineage>
</organism>
<reference evidence="1 2" key="1">
    <citation type="submission" date="2020-04" db="EMBL/GenBank/DDBJ databases">
        <title>Flammeovirga sp. SR4, a novel species isolated from seawater.</title>
        <authorList>
            <person name="Wang X."/>
        </authorList>
    </citation>
    <scope>NUCLEOTIDE SEQUENCE [LARGE SCALE GENOMIC DNA]</scope>
    <source>
        <strain evidence="1 2">SR4</strain>
    </source>
</reference>
<dbReference type="Pfam" id="PF15418">
    <property type="entry name" value="DUF4625"/>
    <property type="match status" value="1"/>
</dbReference>
<dbReference type="InterPro" id="IPR027829">
    <property type="entry name" value="DUF4625"/>
</dbReference>
<evidence type="ECO:0000313" key="1">
    <source>
        <dbReference type="EMBL" id="NLR94609.1"/>
    </source>
</evidence>
<name>A0A7X8XYW2_9BACT</name>
<dbReference type="RefSeq" id="WP_168885319.1">
    <property type="nucleotide sequence ID" value="NZ_JABAIL010000013.1"/>
</dbReference>
<dbReference type="PROSITE" id="PS51257">
    <property type="entry name" value="PROKAR_LIPOPROTEIN"/>
    <property type="match status" value="1"/>
</dbReference>
<dbReference type="AlphaFoldDB" id="A0A7X8XYW2"/>
<evidence type="ECO:0000313" key="2">
    <source>
        <dbReference type="Proteomes" id="UP000585050"/>
    </source>
</evidence>